<dbReference type="SUPFAM" id="SSF55729">
    <property type="entry name" value="Acyl-CoA N-acyltransferases (Nat)"/>
    <property type="match status" value="1"/>
</dbReference>
<dbReference type="AlphaFoldDB" id="A0A4U1J4X7"/>
<keyword evidence="1" id="KW-0808">Transferase</keyword>
<accession>A0A4U1J4X7</accession>
<dbReference type="OrthoDB" id="8438599at2"/>
<proteinExistence type="predicted"/>
<dbReference type="RefSeq" id="WP_136932377.1">
    <property type="nucleotide sequence ID" value="NZ_SSMQ01000035.1"/>
</dbReference>
<evidence type="ECO:0000313" key="2">
    <source>
        <dbReference type="Proteomes" id="UP000309215"/>
    </source>
</evidence>
<dbReference type="Proteomes" id="UP000309215">
    <property type="component" value="Unassembled WGS sequence"/>
</dbReference>
<dbReference type="Gene3D" id="3.40.630.30">
    <property type="match status" value="1"/>
</dbReference>
<name>A0A4U1J4X7_9BACT</name>
<reference evidence="1 2" key="1">
    <citation type="submission" date="2019-04" db="EMBL/GenBank/DDBJ databases">
        <authorList>
            <person name="Li Y."/>
            <person name="Wang J."/>
        </authorList>
    </citation>
    <scope>NUCLEOTIDE SEQUENCE [LARGE SCALE GENOMIC DNA]</scope>
    <source>
        <strain evidence="1 2">DSM 14668</strain>
    </source>
</reference>
<evidence type="ECO:0000313" key="1">
    <source>
        <dbReference type="EMBL" id="TKD02254.1"/>
    </source>
</evidence>
<dbReference type="EMBL" id="SSMQ01000035">
    <property type="protein sequence ID" value="TKD02254.1"/>
    <property type="molecule type" value="Genomic_DNA"/>
</dbReference>
<dbReference type="GO" id="GO:0016740">
    <property type="term" value="F:transferase activity"/>
    <property type="evidence" value="ECO:0007669"/>
    <property type="project" value="UniProtKB-KW"/>
</dbReference>
<dbReference type="InterPro" id="IPR016181">
    <property type="entry name" value="Acyl_CoA_acyltransferase"/>
</dbReference>
<dbReference type="Pfam" id="PF13444">
    <property type="entry name" value="Acetyltransf_5"/>
    <property type="match status" value="1"/>
</dbReference>
<organism evidence="1 2">
    <name type="scientific">Polyangium fumosum</name>
    <dbReference type="NCBI Taxonomy" id="889272"/>
    <lineage>
        <taxon>Bacteria</taxon>
        <taxon>Pseudomonadati</taxon>
        <taxon>Myxococcota</taxon>
        <taxon>Polyangia</taxon>
        <taxon>Polyangiales</taxon>
        <taxon>Polyangiaceae</taxon>
        <taxon>Polyangium</taxon>
    </lineage>
</organism>
<keyword evidence="2" id="KW-1185">Reference proteome</keyword>
<protein>
    <submittedName>
        <fullName evidence="1">GNAT family N-acetyltransferase</fullName>
    </submittedName>
</protein>
<comment type="caution">
    <text evidence="1">The sequence shown here is derived from an EMBL/GenBank/DDBJ whole genome shotgun (WGS) entry which is preliminary data.</text>
</comment>
<sequence length="267" mass="29560">MPDIRCIIAETQRHLDDAVRVRFDVFARELGYLDTQNHAVPRELDPFDTLPTTLHLITYDGDLAVGTLRLLLPNPEIATTNGTSFGLSVESQFDLAPLAAAGLRLAETSRYCVLATHRHSMAVAELHAAAVHLSRLLGIGHWIATANTETDGIEDARLIEHVARERGFVRNDLSLAPRFPPPAPTPPKRPFYDDHGRTAATTAPARSRLPRTLDLYTRRMRARFVGPPVYDTRFHMCALPLLADVAEQRTVRRAKPPVFPTPGSIAA</sequence>
<gene>
    <name evidence="1" type="ORF">E8A74_29205</name>
</gene>